<dbReference type="EMBL" id="JAKUDN010000001">
    <property type="protein sequence ID" value="MCP8351974.1"/>
    <property type="molecule type" value="Genomic_DNA"/>
</dbReference>
<comment type="caution">
    <text evidence="12">The sequence shown here is derived from an EMBL/GenBank/DDBJ whole genome shotgun (WGS) entry which is preliminary data.</text>
</comment>
<evidence type="ECO:0000313" key="13">
    <source>
        <dbReference type="Proteomes" id="UP001320768"/>
    </source>
</evidence>
<evidence type="ECO:0000256" key="3">
    <source>
        <dbReference type="ARBA" id="ARBA00017876"/>
    </source>
</evidence>
<organism evidence="12 13">
    <name type="scientific">Candidatus Synchoanobacter obligatus</name>
    <dbReference type="NCBI Taxonomy" id="2919597"/>
    <lineage>
        <taxon>Bacteria</taxon>
        <taxon>Pseudomonadati</taxon>
        <taxon>Pseudomonadota</taxon>
        <taxon>Gammaproteobacteria</taxon>
        <taxon>Candidatus Comchoanobacterales</taxon>
        <taxon>Candidatus Comchoanobacteraceae</taxon>
        <taxon>Candidatus Synchoanobacter</taxon>
    </lineage>
</organism>
<evidence type="ECO:0000256" key="11">
    <source>
        <dbReference type="RuleBase" id="RU365087"/>
    </source>
</evidence>
<comment type="function">
    <text evidence="11">Involved in protein export. Participates in an early event of protein translocation.</text>
</comment>
<comment type="caution">
    <text evidence="11">Lacks conserved residue(s) required for the propagation of feature annotation.</text>
</comment>
<evidence type="ECO:0000256" key="6">
    <source>
        <dbReference type="ARBA" id="ARBA00022692"/>
    </source>
</evidence>
<evidence type="ECO:0000256" key="9">
    <source>
        <dbReference type="ARBA" id="ARBA00023010"/>
    </source>
</evidence>
<dbReference type="NCBIfam" id="TIGR00810">
    <property type="entry name" value="secG"/>
    <property type="match status" value="1"/>
</dbReference>
<dbReference type="Proteomes" id="UP001320768">
    <property type="component" value="Unassembled WGS sequence"/>
</dbReference>
<keyword evidence="4 11" id="KW-0813">Transport</keyword>
<name>A0ABT1L467_9GAMM</name>
<dbReference type="Pfam" id="PF03840">
    <property type="entry name" value="SecG"/>
    <property type="match status" value="1"/>
</dbReference>
<comment type="similarity">
    <text evidence="2 11">Belongs to the SecG family.</text>
</comment>
<gene>
    <name evidence="12" type="primary">secG</name>
    <name evidence="12" type="ORF">MKS91_01530</name>
</gene>
<evidence type="ECO:0000256" key="4">
    <source>
        <dbReference type="ARBA" id="ARBA00022448"/>
    </source>
</evidence>
<dbReference type="InterPro" id="IPR004692">
    <property type="entry name" value="SecG"/>
</dbReference>
<keyword evidence="10 11" id="KW-0472">Membrane</keyword>
<comment type="subcellular location">
    <subcellularLocation>
        <location evidence="1 11">Cell membrane</location>
        <topology evidence="1 11">Multi-pass membrane protein</topology>
    </subcellularLocation>
</comment>
<proteinExistence type="inferred from homology"/>
<keyword evidence="5 11" id="KW-1003">Cell membrane</keyword>
<accession>A0ABT1L467</accession>
<keyword evidence="6 11" id="KW-0812">Transmembrane</keyword>
<keyword evidence="13" id="KW-1185">Reference proteome</keyword>
<protein>
    <recommendedName>
        <fullName evidence="3 11">Protein-export membrane protein SecG</fullName>
    </recommendedName>
</protein>
<evidence type="ECO:0000256" key="8">
    <source>
        <dbReference type="ARBA" id="ARBA00022989"/>
    </source>
</evidence>
<feature type="transmembrane region" description="Helical" evidence="11">
    <location>
        <begin position="51"/>
        <end position="71"/>
    </location>
</feature>
<evidence type="ECO:0000256" key="1">
    <source>
        <dbReference type="ARBA" id="ARBA00004651"/>
    </source>
</evidence>
<evidence type="ECO:0000256" key="2">
    <source>
        <dbReference type="ARBA" id="ARBA00008445"/>
    </source>
</evidence>
<keyword evidence="7 11" id="KW-0653">Protein transport</keyword>
<evidence type="ECO:0000256" key="5">
    <source>
        <dbReference type="ARBA" id="ARBA00022475"/>
    </source>
</evidence>
<dbReference type="PRINTS" id="PR01651">
    <property type="entry name" value="SECGEXPORT"/>
</dbReference>
<dbReference type="PANTHER" id="PTHR34182">
    <property type="entry name" value="PROTEIN-EXPORT MEMBRANE PROTEIN SECG"/>
    <property type="match status" value="1"/>
</dbReference>
<evidence type="ECO:0000313" key="12">
    <source>
        <dbReference type="EMBL" id="MCP8351974.1"/>
    </source>
</evidence>
<dbReference type="RefSeq" id="WP_258569080.1">
    <property type="nucleotide sequence ID" value="NZ_JAKUDN010000001.1"/>
</dbReference>
<reference evidence="12 13" key="1">
    <citation type="journal article" date="2022" name="Nat. Microbiol.">
        <title>The microbiome of a bacterivorous marine choanoflagellate contains a resource-demanding obligate bacterial associate.</title>
        <authorList>
            <person name="Needham D.M."/>
            <person name="Poirier C."/>
            <person name="Bachy C."/>
            <person name="George E.E."/>
            <person name="Wilken S."/>
            <person name="Yung C.C.M."/>
            <person name="Limardo A.J."/>
            <person name="Morando M."/>
            <person name="Sudek L."/>
            <person name="Malmstrom R.R."/>
            <person name="Keeling P.J."/>
            <person name="Santoro A.E."/>
            <person name="Worden A.Z."/>
        </authorList>
    </citation>
    <scope>NUCLEOTIDE SEQUENCE [LARGE SCALE GENOMIC DNA]</scope>
    <source>
        <strain evidence="12 13">Comchoano-2</strain>
    </source>
</reference>
<keyword evidence="8 11" id="KW-1133">Transmembrane helix</keyword>
<dbReference type="PANTHER" id="PTHR34182:SF1">
    <property type="entry name" value="PROTEIN-EXPORT MEMBRANE PROTEIN SECG"/>
    <property type="match status" value="1"/>
</dbReference>
<keyword evidence="9 11" id="KW-0811">Translocation</keyword>
<evidence type="ECO:0000256" key="10">
    <source>
        <dbReference type="ARBA" id="ARBA00023136"/>
    </source>
</evidence>
<sequence length="95" mass="9929">MQTAILLIHCIVCLFLIVLVLVQQGKGADAGIVYGSGNASSVFGASGSTSFLVKVTTVCAILFFATSLALGMKENQLAHQLLSEVDEDVIAEVVE</sequence>
<evidence type="ECO:0000256" key="7">
    <source>
        <dbReference type="ARBA" id="ARBA00022927"/>
    </source>
</evidence>